<organism evidence="2">
    <name type="scientific">Tetraselmis sp. GSL018</name>
    <dbReference type="NCBI Taxonomy" id="582737"/>
    <lineage>
        <taxon>Eukaryota</taxon>
        <taxon>Viridiplantae</taxon>
        <taxon>Chlorophyta</taxon>
        <taxon>core chlorophytes</taxon>
        <taxon>Chlorodendrophyceae</taxon>
        <taxon>Chlorodendrales</taxon>
        <taxon>Chlorodendraceae</taxon>
        <taxon>Tetraselmis</taxon>
    </lineage>
</organism>
<dbReference type="EMBL" id="GBEZ01012283">
    <property type="protein sequence ID" value="JAC73588.1"/>
    <property type="molecule type" value="Transcribed_RNA"/>
</dbReference>
<sequence length="753" mass="80820">MLLSGCEDERRWEEALEAAGRDPEQLRSRSELRFAPESKREFLPGGEVVLRALVKNCGSSVTAKVYELNAWNHCRGLGREPDAEVALDGLCATHELTVPLREASPYVLQRVDVAIPQISGRRGVFVVELIEAGLACRALVRVGYISAVQEATPAGHALLLFWEDGSVVQGGKVWLNHEVHEEGERAGVVLVPFAESPAPGQQAVLGCRGSSFAGMFTFDQREERYELTPGMFYELTAGMFMEGESLVSKAEAPLIVRAQLHIHGTLVPVSLLSEVTLSVTTKDAEGTERVHKREVGKAELERSPELFLSEGVSLPERPMQVRAVLRGRVRLASRRDPQTGEPEVCDLAAEESWTAPGASEKMVGVYFSRVPDGFCLLVKGRAGEAVAGAVAAVTLQPHAFDLDPSARRHGGDVLTRRMQTDDEGCIRLGQLIGFKRVCVRLMGTPNSPGIELRQNFEIPQLPSTRHDDGGAPVVVPVLRNSGVMVPAAPAPETPALSFGGHRIPCEWAPRLVSLSLLRGDERAVEDLSARCLLEGGFAVLRNLPPGEYRLWAEPGRSVRVTAMADSSDGRLRLPNGARWLSDGGSVSRAVGEEDPLRICSFAADSEQGVSLSLGGSDSALAGARVCLALTTFTPDLGAAPVAAALRPPGGSPRSLARTKLPLRSCRRPARSSWPRSTACRRRCATSTSAARPWQRAAPRRAPSSSPRACSCGPLRPAPVSTGTSTAWPLCLNRRDVCAPAMQVAGKGCQGSGE</sequence>
<feature type="region of interest" description="Disordered" evidence="1">
    <location>
        <begin position="684"/>
        <end position="712"/>
    </location>
</feature>
<reference evidence="2" key="1">
    <citation type="submission" date="2014-05" db="EMBL/GenBank/DDBJ databases">
        <title>The transcriptome of the halophilic microalga Tetraselmis sp. GSL018 isolated from the Great Salt Lake, Utah.</title>
        <authorList>
            <person name="Jinkerson R.E."/>
            <person name="D'Adamo S."/>
            <person name="Posewitz M.C."/>
        </authorList>
    </citation>
    <scope>NUCLEOTIDE SEQUENCE</scope>
    <source>
        <strain evidence="2">GSL018</strain>
    </source>
</reference>
<evidence type="ECO:0000313" key="2">
    <source>
        <dbReference type="EMBL" id="JAC73588.1"/>
    </source>
</evidence>
<evidence type="ECO:0000256" key="1">
    <source>
        <dbReference type="SAM" id="MobiDB-lite"/>
    </source>
</evidence>
<dbReference type="AlphaFoldDB" id="A0A061RNP8"/>
<accession>A0A061RNP8</accession>
<gene>
    <name evidence="2" type="ORF">TSPGSL018_28467</name>
</gene>
<name>A0A061RNP8_9CHLO</name>
<protein>
    <submittedName>
        <fullName evidence="2">Actin-binding protein f</fullName>
    </submittedName>
</protein>
<proteinExistence type="predicted"/>